<dbReference type="HOGENOM" id="CLU_2554675_0_0_11"/>
<dbReference type="OrthoDB" id="5139222at2"/>
<evidence type="ECO:0000313" key="1">
    <source>
        <dbReference type="EMBL" id="ABL90075.1"/>
    </source>
</evidence>
<name>A1UB67_MYCSK</name>
<dbReference type="EMBL" id="CP000518">
    <property type="protein sequence ID" value="ABL90075.1"/>
    <property type="molecule type" value="Genomic_DNA"/>
</dbReference>
<proteinExistence type="predicted"/>
<dbReference type="AlphaFoldDB" id="A1UB67"/>
<gene>
    <name evidence="1" type="ordered locus">Mkms_0860</name>
</gene>
<organism evidence="1">
    <name type="scientific">Mycobacterium sp. (strain KMS)</name>
    <dbReference type="NCBI Taxonomy" id="189918"/>
    <lineage>
        <taxon>Bacteria</taxon>
        <taxon>Bacillati</taxon>
        <taxon>Actinomycetota</taxon>
        <taxon>Actinomycetes</taxon>
        <taxon>Mycobacteriales</taxon>
        <taxon>Mycobacteriaceae</taxon>
        <taxon>Mycobacterium</taxon>
    </lineage>
</organism>
<accession>A1UB67</accession>
<reference evidence="1" key="1">
    <citation type="submission" date="2006-12" db="EMBL/GenBank/DDBJ databases">
        <title>Complete sequence of chromosome of Mycobacterium sp. KMS.</title>
        <authorList>
            <consortium name="US DOE Joint Genome Institute"/>
            <person name="Copeland A."/>
            <person name="Lucas S."/>
            <person name="Lapidus A."/>
            <person name="Barry K."/>
            <person name="Detter J.C."/>
            <person name="Glavina del Rio T."/>
            <person name="Hammon N."/>
            <person name="Israni S."/>
            <person name="Dalin E."/>
            <person name="Tice H."/>
            <person name="Pitluck S."/>
            <person name="Kiss H."/>
            <person name="Brettin T."/>
            <person name="Bruce D."/>
            <person name="Han C."/>
            <person name="Tapia R."/>
            <person name="Gilna P."/>
            <person name="Schmutz J."/>
            <person name="Larimer F."/>
            <person name="Land M."/>
            <person name="Hauser L."/>
            <person name="Kyrpides N."/>
            <person name="Mikhailova N."/>
            <person name="Miller C.D."/>
            <person name="Richardson P."/>
        </authorList>
    </citation>
    <scope>NUCLEOTIDE SEQUENCE [LARGE SCALE GENOMIC DNA]</scope>
    <source>
        <strain evidence="1">KMS</strain>
    </source>
</reference>
<dbReference type="KEGG" id="mkm:Mkms_0860"/>
<protein>
    <submittedName>
        <fullName evidence="1">Phage-related major capsid protein</fullName>
    </submittedName>
</protein>
<sequence>MHGLPVVTDPRIGITFGAATNEDVLYVLRASDLILWESGVRTRVLPETLSGQLTARLQVYGYLACSAARYPKSIVEIGGLTAPTF</sequence>